<feature type="domain" description="VOC" evidence="1">
    <location>
        <begin position="7"/>
        <end position="131"/>
    </location>
</feature>
<comment type="caution">
    <text evidence="2">The sequence shown here is derived from an EMBL/GenBank/DDBJ whole genome shotgun (WGS) entry which is preliminary data.</text>
</comment>
<reference evidence="2" key="1">
    <citation type="submission" date="2019-08" db="EMBL/GenBank/DDBJ databases">
        <authorList>
            <person name="Kucharzyk K."/>
            <person name="Murdoch R.W."/>
            <person name="Higgins S."/>
            <person name="Loffler F."/>
        </authorList>
    </citation>
    <scope>NUCLEOTIDE SEQUENCE</scope>
</reference>
<name>A0A645CLC8_9ZZZZ</name>
<gene>
    <name evidence="2" type="ORF">SDC9_124753</name>
</gene>
<organism evidence="2">
    <name type="scientific">bioreactor metagenome</name>
    <dbReference type="NCBI Taxonomy" id="1076179"/>
    <lineage>
        <taxon>unclassified sequences</taxon>
        <taxon>metagenomes</taxon>
        <taxon>ecological metagenomes</taxon>
    </lineage>
</organism>
<dbReference type="PROSITE" id="PS51819">
    <property type="entry name" value="VOC"/>
    <property type="match status" value="1"/>
</dbReference>
<evidence type="ECO:0000313" key="2">
    <source>
        <dbReference type="EMBL" id="MPM77745.1"/>
    </source>
</evidence>
<dbReference type="InterPro" id="IPR025870">
    <property type="entry name" value="Glyoxalase-like_dom"/>
</dbReference>
<proteinExistence type="predicted"/>
<dbReference type="EMBL" id="VSSQ01028150">
    <property type="protein sequence ID" value="MPM77745.1"/>
    <property type="molecule type" value="Genomic_DNA"/>
</dbReference>
<evidence type="ECO:0000259" key="1">
    <source>
        <dbReference type="PROSITE" id="PS51819"/>
    </source>
</evidence>
<dbReference type="AlphaFoldDB" id="A0A645CLC8"/>
<dbReference type="Gene3D" id="3.30.720.110">
    <property type="match status" value="1"/>
</dbReference>
<dbReference type="Pfam" id="PF12681">
    <property type="entry name" value="Glyoxalase_2"/>
    <property type="match status" value="1"/>
</dbReference>
<dbReference type="SUPFAM" id="SSF54593">
    <property type="entry name" value="Glyoxalase/Bleomycin resistance protein/Dihydroxybiphenyl dioxygenase"/>
    <property type="match status" value="1"/>
</dbReference>
<dbReference type="Gene3D" id="3.30.720.120">
    <property type="match status" value="1"/>
</dbReference>
<dbReference type="InterPro" id="IPR037523">
    <property type="entry name" value="VOC_core"/>
</dbReference>
<sequence>MAVDNSKAMMLIIYVENQEKAREFYKKVLAMEPLMDVPGMTEFELGENVLLGIMPDEGIARILEGKVKNLGKSAAVPKCELYLPVDDPDEYYHRLIEAGGTGVVEGKARPWGDYTAYGMDLDGNLLAFSKNMNRQGGI</sequence>
<accession>A0A645CLC8</accession>
<protein>
    <recommendedName>
        <fullName evidence="1">VOC domain-containing protein</fullName>
    </recommendedName>
</protein>
<dbReference type="InterPro" id="IPR029068">
    <property type="entry name" value="Glyas_Bleomycin-R_OHBP_Dase"/>
</dbReference>